<sequence length="351" mass="38277">MARGPAKEKAIALAPATAAHANNEVDELVRKRDAFVTSMTVLRNAAEEASRASLTYFDHVIGVAANGDHTHPYQRGVSMPARAMTEEPEPGKRTRRKREKRDPDLPKRPMTAYLLFCNQGRETVKKELPENATHKDIIAELTQRWAKVPEDEKKAWQDLYQKNRAVYDKDLADYKASKDPHAAVSIAPATAPATTPATAPAGGFTAVNHTETAEESDVESEPEHEDEPAPVPAPVPESAPAAIIAADPEPESELSEAEEVEEEEDEEDEKSPSPPPKSPTPPPRVKATPRGKKAAANGTKKAVPAPVDNPPKEEKRKRTSSRKKAAAEEEAVVAEETPKKRAKKRRKSSGD</sequence>
<dbReference type="InterPro" id="IPR009071">
    <property type="entry name" value="HMG_box_dom"/>
</dbReference>
<keyword evidence="6" id="KW-1185">Reference proteome</keyword>
<name>A0ABR3GCB3_9PEZI</name>
<evidence type="ECO:0000313" key="5">
    <source>
        <dbReference type="EMBL" id="KAL0633589.1"/>
    </source>
</evidence>
<feature type="compositionally biased region" description="Acidic residues" evidence="3">
    <location>
        <begin position="213"/>
        <end position="228"/>
    </location>
</feature>
<proteinExistence type="predicted"/>
<dbReference type="Pfam" id="PF00505">
    <property type="entry name" value="HMG_box"/>
    <property type="match status" value="1"/>
</dbReference>
<protein>
    <recommendedName>
        <fullName evidence="4">HMG box domain-containing protein</fullName>
    </recommendedName>
</protein>
<dbReference type="SMART" id="SM00398">
    <property type="entry name" value="HMG"/>
    <property type="match status" value="1"/>
</dbReference>
<evidence type="ECO:0000256" key="3">
    <source>
        <dbReference type="SAM" id="MobiDB-lite"/>
    </source>
</evidence>
<evidence type="ECO:0000259" key="4">
    <source>
        <dbReference type="PROSITE" id="PS50118"/>
    </source>
</evidence>
<dbReference type="InterPro" id="IPR036910">
    <property type="entry name" value="HMG_box_dom_sf"/>
</dbReference>
<evidence type="ECO:0000256" key="2">
    <source>
        <dbReference type="PROSITE-ProRule" id="PRU00267"/>
    </source>
</evidence>
<keyword evidence="1 2" id="KW-0238">DNA-binding</keyword>
<dbReference type="EMBL" id="JBBBZM010000120">
    <property type="protein sequence ID" value="KAL0633589.1"/>
    <property type="molecule type" value="Genomic_DNA"/>
</dbReference>
<feature type="compositionally biased region" description="Pro residues" evidence="3">
    <location>
        <begin position="272"/>
        <end position="284"/>
    </location>
</feature>
<dbReference type="SUPFAM" id="SSF47095">
    <property type="entry name" value="HMG-box"/>
    <property type="match status" value="1"/>
</dbReference>
<feature type="compositionally biased region" description="Basic residues" evidence="3">
    <location>
        <begin position="340"/>
        <end position="351"/>
    </location>
</feature>
<dbReference type="Gene3D" id="1.10.30.10">
    <property type="entry name" value="High mobility group box domain"/>
    <property type="match status" value="1"/>
</dbReference>
<keyword evidence="2" id="KW-0539">Nucleus</keyword>
<evidence type="ECO:0000313" key="6">
    <source>
        <dbReference type="Proteomes" id="UP001447188"/>
    </source>
</evidence>
<feature type="compositionally biased region" description="Low complexity" evidence="3">
    <location>
        <begin position="238"/>
        <end position="247"/>
    </location>
</feature>
<feature type="compositionally biased region" description="Low complexity" evidence="3">
    <location>
        <begin position="191"/>
        <end position="201"/>
    </location>
</feature>
<dbReference type="InterPro" id="IPR050342">
    <property type="entry name" value="HMGB"/>
</dbReference>
<reference evidence="5 6" key="1">
    <citation type="submission" date="2024-02" db="EMBL/GenBank/DDBJ databases">
        <title>Discinaceae phylogenomics.</title>
        <authorList>
            <person name="Dirks A.C."/>
            <person name="James T.Y."/>
        </authorList>
    </citation>
    <scope>NUCLEOTIDE SEQUENCE [LARGE SCALE GENOMIC DNA]</scope>
    <source>
        <strain evidence="5 6">ACD0624</strain>
    </source>
</reference>
<feature type="region of interest" description="Disordered" evidence="3">
    <location>
        <begin position="191"/>
        <end position="351"/>
    </location>
</feature>
<comment type="caution">
    <text evidence="5">The sequence shown here is derived from an EMBL/GenBank/DDBJ whole genome shotgun (WGS) entry which is preliminary data.</text>
</comment>
<evidence type="ECO:0000256" key="1">
    <source>
        <dbReference type="ARBA" id="ARBA00023125"/>
    </source>
</evidence>
<feature type="DNA-binding region" description="HMG box" evidence="2">
    <location>
        <begin position="106"/>
        <end position="175"/>
    </location>
</feature>
<feature type="compositionally biased region" description="Acidic residues" evidence="3">
    <location>
        <begin position="248"/>
        <end position="269"/>
    </location>
</feature>
<dbReference type="Proteomes" id="UP001447188">
    <property type="component" value="Unassembled WGS sequence"/>
</dbReference>
<feature type="region of interest" description="Disordered" evidence="3">
    <location>
        <begin position="68"/>
        <end position="108"/>
    </location>
</feature>
<gene>
    <name evidence="5" type="ORF">Q9L58_007479</name>
</gene>
<feature type="domain" description="HMG box" evidence="4">
    <location>
        <begin position="106"/>
        <end position="175"/>
    </location>
</feature>
<accession>A0ABR3GCB3</accession>
<dbReference type="PROSITE" id="PS50118">
    <property type="entry name" value="HMG_BOX_2"/>
    <property type="match status" value="1"/>
</dbReference>
<dbReference type="PANTHER" id="PTHR48112">
    <property type="entry name" value="HIGH MOBILITY GROUP PROTEIN DSP1"/>
    <property type="match status" value="1"/>
</dbReference>
<organism evidence="5 6">
    <name type="scientific">Discina gigas</name>
    <dbReference type="NCBI Taxonomy" id="1032678"/>
    <lineage>
        <taxon>Eukaryota</taxon>
        <taxon>Fungi</taxon>
        <taxon>Dikarya</taxon>
        <taxon>Ascomycota</taxon>
        <taxon>Pezizomycotina</taxon>
        <taxon>Pezizomycetes</taxon>
        <taxon>Pezizales</taxon>
        <taxon>Discinaceae</taxon>
        <taxon>Discina</taxon>
    </lineage>
</organism>